<organism evidence="1 2">
    <name type="scientific">Rubellimicrobium roseum</name>
    <dbReference type="NCBI Taxonomy" id="687525"/>
    <lineage>
        <taxon>Bacteria</taxon>
        <taxon>Pseudomonadati</taxon>
        <taxon>Pseudomonadota</taxon>
        <taxon>Alphaproteobacteria</taxon>
        <taxon>Rhodobacterales</taxon>
        <taxon>Roseobacteraceae</taxon>
        <taxon>Rubellimicrobium</taxon>
    </lineage>
</organism>
<dbReference type="RefSeq" id="WP_139080119.1">
    <property type="nucleotide sequence ID" value="NZ_VDFV01000002.1"/>
</dbReference>
<dbReference type="OrthoDB" id="7432673at2"/>
<sequence length="188" mass="20378">MTSPETPLVKDHKVPKLKPAEERGVPRLGLSMADDSTLRTQIAGDWTSITKAAGAPEVSHWIAMQLAALGDHGHRVSETVTNCALTFVSEMKPRDPAELLLVTQMAAVHQATMTMARRLNHVQTIPQQDAAERALNKLARTFTAQVETLKRYRSKGQQVVRVERVNVEPGAQAIVGTVTHGGGSDAES</sequence>
<comment type="caution">
    <text evidence="1">The sequence shown here is derived from an EMBL/GenBank/DDBJ whole genome shotgun (WGS) entry which is preliminary data.</text>
</comment>
<dbReference type="Proteomes" id="UP000305709">
    <property type="component" value="Unassembled WGS sequence"/>
</dbReference>
<evidence type="ECO:0000313" key="2">
    <source>
        <dbReference type="Proteomes" id="UP000305709"/>
    </source>
</evidence>
<name>A0A5C4NNB9_9RHOB</name>
<reference evidence="1 2" key="1">
    <citation type="submission" date="2019-06" db="EMBL/GenBank/DDBJ databases">
        <authorList>
            <person name="Jiang L."/>
        </authorList>
    </citation>
    <scope>NUCLEOTIDE SEQUENCE [LARGE SCALE GENOMIC DNA]</scope>
    <source>
        <strain evidence="1 2">YIM 48858</strain>
    </source>
</reference>
<accession>A0A5C4NNB9</accession>
<evidence type="ECO:0000313" key="1">
    <source>
        <dbReference type="EMBL" id="TNC74157.1"/>
    </source>
</evidence>
<keyword evidence="2" id="KW-1185">Reference proteome</keyword>
<dbReference type="AlphaFoldDB" id="A0A5C4NNB9"/>
<protein>
    <submittedName>
        <fullName evidence="1">Uncharacterized protein</fullName>
    </submittedName>
</protein>
<gene>
    <name evidence="1" type="ORF">FHG71_02895</name>
</gene>
<proteinExistence type="predicted"/>
<dbReference type="EMBL" id="VDFV01000002">
    <property type="protein sequence ID" value="TNC74157.1"/>
    <property type="molecule type" value="Genomic_DNA"/>
</dbReference>